<dbReference type="RefSeq" id="WP_229240774.1">
    <property type="nucleotide sequence ID" value="NZ_JAAMYB010000004.1"/>
</dbReference>
<gene>
    <name evidence="1" type="ORF">G8S53_05920</name>
</gene>
<accession>A0A9Q3V9K9</accession>
<reference evidence="1" key="2">
    <citation type="journal article" date="2021" name="Microorganisms">
        <title>Extensive Genome Exploration of Clostridium botulinum Group III Field Strains.</title>
        <authorList>
            <person name="Fillo S."/>
            <person name="Giordani F."/>
            <person name="Tonon E."/>
            <person name="Drigo I."/>
            <person name="Anselmo A."/>
            <person name="Fortunato A."/>
            <person name="Lista F."/>
            <person name="Bano L."/>
        </authorList>
    </citation>
    <scope>NUCLEOTIDE SEQUENCE</scope>
    <source>
        <strain evidence="1">IZSVe-TV_9877_3_12</strain>
    </source>
</reference>
<comment type="caution">
    <text evidence="1">The sequence shown here is derived from an EMBL/GenBank/DDBJ whole genome shotgun (WGS) entry which is preliminary data.</text>
</comment>
<organism evidence="1 2">
    <name type="scientific">Clostridium botulinum C</name>
    <dbReference type="NCBI Taxonomy" id="36828"/>
    <lineage>
        <taxon>Bacteria</taxon>
        <taxon>Bacillati</taxon>
        <taxon>Bacillota</taxon>
        <taxon>Clostridia</taxon>
        <taxon>Eubacteriales</taxon>
        <taxon>Clostridiaceae</taxon>
        <taxon>Clostridium</taxon>
    </lineage>
</organism>
<proteinExistence type="predicted"/>
<evidence type="ECO:0000313" key="1">
    <source>
        <dbReference type="EMBL" id="MCD3194826.1"/>
    </source>
</evidence>
<dbReference type="Proteomes" id="UP000813637">
    <property type="component" value="Unassembled WGS sequence"/>
</dbReference>
<reference evidence="1" key="1">
    <citation type="submission" date="2020-02" db="EMBL/GenBank/DDBJ databases">
        <authorList>
            <person name="Fillo S."/>
            <person name="Giordani F."/>
            <person name="Tonon E."/>
            <person name="Drigo I."/>
            <person name="Anselmo A."/>
            <person name="Fortunato A."/>
            <person name="Bano L."/>
            <person name="Lista F."/>
        </authorList>
    </citation>
    <scope>NUCLEOTIDE SEQUENCE</scope>
    <source>
        <strain evidence="1">IZSVe-TV_9877_3_12</strain>
    </source>
</reference>
<dbReference type="EMBL" id="JAAMYB010000004">
    <property type="protein sequence ID" value="MCD3194826.1"/>
    <property type="molecule type" value="Genomic_DNA"/>
</dbReference>
<sequence length="175" mass="20833">MINKLLKILQIDKEYFEQRGCLLAENMNKKQIYNCIDLIKNKVHTIKSFNMKNKRYELVVNNTKIQQIINTNKSYIALSVVGLPEKLSKICEYTDNQLFEDYHVIYPNNNINYMIFLAGKIKYKLKECNIKLSKYNKANEYMLTVYVGEKRIKKNTKKTETVYYHSLKLFFTIDS</sequence>
<protein>
    <submittedName>
        <fullName evidence="1">Uncharacterized protein</fullName>
    </submittedName>
</protein>
<evidence type="ECO:0000313" key="2">
    <source>
        <dbReference type="Proteomes" id="UP000813637"/>
    </source>
</evidence>
<name>A0A9Q3V9K9_CLOBO</name>
<dbReference type="AlphaFoldDB" id="A0A9Q3V9K9"/>